<dbReference type="EMBL" id="CM020619">
    <property type="protein sequence ID" value="KAK1863380.1"/>
    <property type="molecule type" value="Genomic_DNA"/>
</dbReference>
<keyword evidence="2" id="KW-1185">Reference proteome</keyword>
<evidence type="ECO:0000313" key="1">
    <source>
        <dbReference type="EMBL" id="KAK1863380.1"/>
    </source>
</evidence>
<reference evidence="1" key="1">
    <citation type="submission" date="2019-11" db="EMBL/GenBank/DDBJ databases">
        <title>Nori genome reveals adaptations in red seaweeds to the harsh intertidal environment.</title>
        <authorList>
            <person name="Wang D."/>
            <person name="Mao Y."/>
        </authorList>
    </citation>
    <scope>NUCLEOTIDE SEQUENCE</scope>
    <source>
        <tissue evidence="1">Gametophyte</tissue>
    </source>
</reference>
<accession>A0ACC3BZV0</accession>
<comment type="caution">
    <text evidence="1">The sequence shown here is derived from an EMBL/GenBank/DDBJ whole genome shotgun (WGS) entry which is preliminary data.</text>
</comment>
<sequence>MTLMAFPAWALPPAPADGVPRPLLPSPPPPASPQWGRAGSGGGGGGGGDGGPPGAPPPPPHPPVSLPPLAHAAAASAAASVTALFVTPLDVVKVRMQAHVCTPLPDPCAVPGHAASMADAARQIIAAHGPRGLWRGLPATFAIAVPSTGLYFCLYEAFCRGLRGGGGGGGGGSSGGGGGEALRPSLAVLPPDAVPAVAGATARCVATLAGAPLELGRLRLQAGAPSGIGAGAGLRGALAGVVAADGVVGLWRGAGVTLLRDAPFSAIYWGAYEALKAPGGGVPWLLGRRGQREEGPAGAARPAAAGAAADTLTPPPAAAAVGGGGGGGGVDTPVHLLSGVGAGVLAAAATVPADVVKTRWQAGERGAPGGPAGVAAVARGIVAAEGLRGLTRGVGPRVAKVAPSCAIMMASYEALKGLALALAG</sequence>
<name>A0ACC3BZV0_PYRYE</name>
<proteinExistence type="predicted"/>
<protein>
    <submittedName>
        <fullName evidence="1">Uncharacterized protein</fullName>
    </submittedName>
</protein>
<organism evidence="1 2">
    <name type="scientific">Pyropia yezoensis</name>
    <name type="common">Susabi-nori</name>
    <name type="synonym">Porphyra yezoensis</name>
    <dbReference type="NCBI Taxonomy" id="2788"/>
    <lineage>
        <taxon>Eukaryota</taxon>
        <taxon>Rhodophyta</taxon>
        <taxon>Bangiophyceae</taxon>
        <taxon>Bangiales</taxon>
        <taxon>Bangiaceae</taxon>
        <taxon>Pyropia</taxon>
    </lineage>
</organism>
<evidence type="ECO:0000313" key="2">
    <source>
        <dbReference type="Proteomes" id="UP000798662"/>
    </source>
</evidence>
<dbReference type="Proteomes" id="UP000798662">
    <property type="component" value="Chromosome 2"/>
</dbReference>
<gene>
    <name evidence="1" type="ORF">I4F81_005936</name>
</gene>